<dbReference type="GO" id="GO:0019867">
    <property type="term" value="C:outer membrane"/>
    <property type="evidence" value="ECO:0007669"/>
    <property type="project" value="InterPro"/>
</dbReference>
<dbReference type="AlphaFoldDB" id="A0A3D9SE39"/>
<dbReference type="InterPro" id="IPR051933">
    <property type="entry name" value="Resuscitation_pf_RpfB"/>
</dbReference>
<organism evidence="5 6">
    <name type="scientific">Paenibacillus taihuensis</name>
    <dbReference type="NCBI Taxonomy" id="1156355"/>
    <lineage>
        <taxon>Bacteria</taxon>
        <taxon>Bacillati</taxon>
        <taxon>Bacillota</taxon>
        <taxon>Bacilli</taxon>
        <taxon>Bacillales</taxon>
        <taxon>Paenibacillaceae</taxon>
        <taxon>Paenibacillus</taxon>
    </lineage>
</organism>
<dbReference type="PANTHER" id="PTHR39160">
    <property type="entry name" value="CELL WALL-BINDING PROTEIN YOCH"/>
    <property type="match status" value="1"/>
</dbReference>
<dbReference type="InterPro" id="IPR010611">
    <property type="entry name" value="3D_dom"/>
</dbReference>
<gene>
    <name evidence="5" type="ORF">A8990_103163</name>
</gene>
<dbReference type="InterPro" id="IPR059180">
    <property type="entry name" value="3D_YorM"/>
</dbReference>
<dbReference type="SUPFAM" id="SSF54106">
    <property type="entry name" value="LysM domain"/>
    <property type="match status" value="1"/>
</dbReference>
<dbReference type="Gene3D" id="3.10.350.10">
    <property type="entry name" value="LysM domain"/>
    <property type="match status" value="1"/>
</dbReference>
<comment type="caution">
    <text evidence="5">The sequence shown here is derived from an EMBL/GenBank/DDBJ whole genome shotgun (WGS) entry which is preliminary data.</text>
</comment>
<dbReference type="GO" id="GO:0004553">
    <property type="term" value="F:hydrolase activity, hydrolyzing O-glycosyl compounds"/>
    <property type="evidence" value="ECO:0007669"/>
    <property type="project" value="InterPro"/>
</dbReference>
<keyword evidence="6" id="KW-1185">Reference proteome</keyword>
<evidence type="ECO:0000256" key="1">
    <source>
        <dbReference type="ARBA" id="ARBA00022729"/>
    </source>
</evidence>
<dbReference type="EMBL" id="QTTN01000003">
    <property type="protein sequence ID" value="REE92857.1"/>
    <property type="molecule type" value="Genomic_DNA"/>
</dbReference>
<dbReference type="Gene3D" id="2.40.40.10">
    <property type="entry name" value="RlpA-like domain"/>
    <property type="match status" value="1"/>
</dbReference>
<dbReference type="InterPro" id="IPR036908">
    <property type="entry name" value="RlpA-like_sf"/>
</dbReference>
<proteinExistence type="predicted"/>
<dbReference type="OrthoDB" id="9798935at2"/>
<keyword evidence="1 3" id="KW-0732">Signal</keyword>
<protein>
    <submittedName>
        <fullName evidence="5">3D (Asp-Asp-Asp) domain-containing protein</fullName>
    </submittedName>
</protein>
<dbReference type="PROSITE" id="PS51782">
    <property type="entry name" value="LYSM"/>
    <property type="match status" value="1"/>
</dbReference>
<dbReference type="SUPFAM" id="SSF50685">
    <property type="entry name" value="Barwin-like endoglucanases"/>
    <property type="match status" value="1"/>
</dbReference>
<dbReference type="CDD" id="cd14667">
    <property type="entry name" value="3D_containing_proteins"/>
    <property type="match status" value="1"/>
</dbReference>
<dbReference type="Proteomes" id="UP000256304">
    <property type="component" value="Unassembled WGS sequence"/>
</dbReference>
<dbReference type="SMART" id="SM00257">
    <property type="entry name" value="LysM"/>
    <property type="match status" value="1"/>
</dbReference>
<dbReference type="InterPro" id="IPR018392">
    <property type="entry name" value="LysM"/>
</dbReference>
<dbReference type="Pfam" id="PF01476">
    <property type="entry name" value="LysM"/>
    <property type="match status" value="1"/>
</dbReference>
<accession>A0A3D9SE39</accession>
<evidence type="ECO:0000313" key="6">
    <source>
        <dbReference type="Proteomes" id="UP000256304"/>
    </source>
</evidence>
<dbReference type="GO" id="GO:0009254">
    <property type="term" value="P:peptidoglycan turnover"/>
    <property type="evidence" value="ECO:0007669"/>
    <property type="project" value="InterPro"/>
</dbReference>
<evidence type="ECO:0000256" key="3">
    <source>
        <dbReference type="SAM" id="SignalP"/>
    </source>
</evidence>
<name>A0A3D9SE39_9BACL</name>
<dbReference type="InterPro" id="IPR036779">
    <property type="entry name" value="LysM_dom_sf"/>
</dbReference>
<dbReference type="Pfam" id="PF06725">
    <property type="entry name" value="3D"/>
    <property type="match status" value="1"/>
</dbReference>
<evidence type="ECO:0000313" key="5">
    <source>
        <dbReference type="EMBL" id="REE92857.1"/>
    </source>
</evidence>
<evidence type="ECO:0000259" key="4">
    <source>
        <dbReference type="PROSITE" id="PS51782"/>
    </source>
</evidence>
<feature type="compositionally biased region" description="Basic residues" evidence="2">
    <location>
        <begin position="142"/>
        <end position="153"/>
    </location>
</feature>
<feature type="compositionally biased region" description="Basic and acidic residues" evidence="2">
    <location>
        <begin position="117"/>
        <end position="141"/>
    </location>
</feature>
<sequence length="281" mass="29680">MKQKHSFWKKSALLVALSVAVFTHAGAAHAESKYTATDKDTFWTMSQKFGVSLEQLLKANPMVDPSNVYKGLTIVIPTTVSVANLKQDAPQPIAQDAKQKQAAGETAKPEAAAKALVKAEKAEKTANAAEPKKAPQAEPAKKATKKAASKKSSTKSSAAKRQAKQNEITVGGKEYGISDVVKVKASAYTADPSENGWGAVDYFGNPLKLGTIAVDPNVIPLGSKLYITGYDHDGLPVGGMIGIASDMGSAIKGERIDIFVPQSKADASDFGFQSVKVFVLN</sequence>
<feature type="chain" id="PRO_5017554498" evidence="3">
    <location>
        <begin position="31"/>
        <end position="281"/>
    </location>
</feature>
<feature type="signal peptide" evidence="3">
    <location>
        <begin position="1"/>
        <end position="30"/>
    </location>
</feature>
<feature type="domain" description="LysM" evidence="4">
    <location>
        <begin position="32"/>
        <end position="76"/>
    </location>
</feature>
<dbReference type="CDD" id="cd00118">
    <property type="entry name" value="LysM"/>
    <property type="match status" value="1"/>
</dbReference>
<feature type="compositionally biased region" description="Low complexity" evidence="2">
    <location>
        <begin position="102"/>
        <end position="116"/>
    </location>
</feature>
<dbReference type="RefSeq" id="WP_116187774.1">
    <property type="nucleotide sequence ID" value="NZ_QTTN01000003.1"/>
</dbReference>
<dbReference type="PANTHER" id="PTHR39160:SF4">
    <property type="entry name" value="RESUSCITATION-PROMOTING FACTOR RPFB"/>
    <property type="match status" value="1"/>
</dbReference>
<feature type="region of interest" description="Disordered" evidence="2">
    <location>
        <begin position="92"/>
        <end position="166"/>
    </location>
</feature>
<reference evidence="5 6" key="1">
    <citation type="submission" date="2018-08" db="EMBL/GenBank/DDBJ databases">
        <title>Genomic Encyclopedia of Type Strains, Phase III (KMG-III): the genomes of soil and plant-associated and newly described type strains.</title>
        <authorList>
            <person name="Whitman W."/>
        </authorList>
    </citation>
    <scope>NUCLEOTIDE SEQUENCE [LARGE SCALE GENOMIC DNA]</scope>
    <source>
        <strain evidence="5 6">CGMCC 1.10966</strain>
    </source>
</reference>
<evidence type="ECO:0000256" key="2">
    <source>
        <dbReference type="SAM" id="MobiDB-lite"/>
    </source>
</evidence>